<sequence length="118" mass="13315">MEMDSNEHHRDIFIDHEEKGHRCEATDNRAMGMAMPWYCKGGSSVRASNFASDESLGHQHMGVVFHQGKSSNASTKKGHRCEATDNRAMGMAMPWYRRGGTSVKVIDPLLSWRESSWS</sequence>
<dbReference type="AlphaFoldDB" id="A0A4S8IS19"/>
<proteinExistence type="predicted"/>
<organism evidence="1 2">
    <name type="scientific">Musa balbisiana</name>
    <name type="common">Banana</name>
    <dbReference type="NCBI Taxonomy" id="52838"/>
    <lineage>
        <taxon>Eukaryota</taxon>
        <taxon>Viridiplantae</taxon>
        <taxon>Streptophyta</taxon>
        <taxon>Embryophyta</taxon>
        <taxon>Tracheophyta</taxon>
        <taxon>Spermatophyta</taxon>
        <taxon>Magnoliopsida</taxon>
        <taxon>Liliopsida</taxon>
        <taxon>Zingiberales</taxon>
        <taxon>Musaceae</taxon>
        <taxon>Musa</taxon>
    </lineage>
</organism>
<gene>
    <name evidence="1" type="ORF">C4D60_Mb06t20890</name>
</gene>
<dbReference type="Proteomes" id="UP000317650">
    <property type="component" value="Chromosome 6"/>
</dbReference>
<name>A0A4S8IS19_MUSBA</name>
<evidence type="ECO:0000313" key="1">
    <source>
        <dbReference type="EMBL" id="THU50502.1"/>
    </source>
</evidence>
<reference evidence="1 2" key="1">
    <citation type="journal article" date="2019" name="Nat. Plants">
        <title>Genome sequencing of Musa balbisiana reveals subgenome evolution and function divergence in polyploid bananas.</title>
        <authorList>
            <person name="Yao X."/>
        </authorList>
    </citation>
    <scope>NUCLEOTIDE SEQUENCE [LARGE SCALE GENOMIC DNA]</scope>
    <source>
        <strain evidence="2">cv. DH-PKW</strain>
        <tissue evidence="1">Leaves</tissue>
    </source>
</reference>
<keyword evidence="2" id="KW-1185">Reference proteome</keyword>
<protein>
    <submittedName>
        <fullName evidence="1">Uncharacterized protein</fullName>
    </submittedName>
</protein>
<evidence type="ECO:0000313" key="2">
    <source>
        <dbReference type="Proteomes" id="UP000317650"/>
    </source>
</evidence>
<accession>A0A4S8IS19</accession>
<comment type="caution">
    <text evidence="1">The sequence shown here is derived from an EMBL/GenBank/DDBJ whole genome shotgun (WGS) entry which is preliminary data.</text>
</comment>
<dbReference type="EMBL" id="PYDT01000009">
    <property type="protein sequence ID" value="THU50502.1"/>
    <property type="molecule type" value="Genomic_DNA"/>
</dbReference>